<feature type="compositionally biased region" description="Basic and acidic residues" evidence="1">
    <location>
        <begin position="81"/>
        <end position="94"/>
    </location>
</feature>
<dbReference type="EMBL" id="CP111015">
    <property type="protein sequence ID" value="WAR01432.1"/>
    <property type="molecule type" value="Genomic_DNA"/>
</dbReference>
<feature type="region of interest" description="Disordered" evidence="1">
    <location>
        <begin position="61"/>
        <end position="94"/>
    </location>
</feature>
<organism evidence="2 3">
    <name type="scientific">Mya arenaria</name>
    <name type="common">Soft-shell clam</name>
    <dbReference type="NCBI Taxonomy" id="6604"/>
    <lineage>
        <taxon>Eukaryota</taxon>
        <taxon>Metazoa</taxon>
        <taxon>Spiralia</taxon>
        <taxon>Lophotrochozoa</taxon>
        <taxon>Mollusca</taxon>
        <taxon>Bivalvia</taxon>
        <taxon>Autobranchia</taxon>
        <taxon>Heteroconchia</taxon>
        <taxon>Euheterodonta</taxon>
        <taxon>Imparidentia</taxon>
        <taxon>Neoheterodontei</taxon>
        <taxon>Myida</taxon>
        <taxon>Myoidea</taxon>
        <taxon>Myidae</taxon>
        <taxon>Mya</taxon>
    </lineage>
</organism>
<proteinExistence type="predicted"/>
<evidence type="ECO:0000256" key="1">
    <source>
        <dbReference type="SAM" id="MobiDB-lite"/>
    </source>
</evidence>
<sequence>MRSEVYMDVVYVSGSECPHTFDVVEDLLNFAMNFFLYVASSSATRFRANLRKVLRLKQKEDESMFTRAPPKTNSVMPLEESDMKSGPSEEKLDD</sequence>
<accession>A0ABY7DUM6</accession>
<gene>
    <name evidence="2" type="ORF">MAR_007990</name>
</gene>
<protein>
    <submittedName>
        <fullName evidence="2">Uncharacterized protein</fullName>
    </submittedName>
</protein>
<evidence type="ECO:0000313" key="3">
    <source>
        <dbReference type="Proteomes" id="UP001164746"/>
    </source>
</evidence>
<dbReference type="Proteomes" id="UP001164746">
    <property type="component" value="Chromosome 4"/>
</dbReference>
<name>A0ABY7DUM6_MYAAR</name>
<keyword evidence="3" id="KW-1185">Reference proteome</keyword>
<evidence type="ECO:0000313" key="2">
    <source>
        <dbReference type="EMBL" id="WAR01432.1"/>
    </source>
</evidence>
<reference evidence="2" key="1">
    <citation type="submission" date="2022-11" db="EMBL/GenBank/DDBJ databases">
        <title>Centuries of genome instability and evolution in soft-shell clam transmissible cancer (bioRxiv).</title>
        <authorList>
            <person name="Hart S.F.M."/>
            <person name="Yonemitsu M.A."/>
            <person name="Giersch R.M."/>
            <person name="Beal B.F."/>
            <person name="Arriagada G."/>
            <person name="Davis B.W."/>
            <person name="Ostrander E.A."/>
            <person name="Goff S.P."/>
            <person name="Metzger M.J."/>
        </authorList>
    </citation>
    <scope>NUCLEOTIDE SEQUENCE</scope>
    <source>
        <strain evidence="2">MELC-2E11</strain>
        <tissue evidence="2">Siphon/mantle</tissue>
    </source>
</reference>